<dbReference type="EMBL" id="MU151566">
    <property type="protein sequence ID" value="KAF9442798.1"/>
    <property type="molecule type" value="Genomic_DNA"/>
</dbReference>
<dbReference type="Proteomes" id="UP000807342">
    <property type="component" value="Unassembled WGS sequence"/>
</dbReference>
<accession>A0A9P5X1K0</accession>
<dbReference type="AlphaFoldDB" id="A0A9P5X1K0"/>
<proteinExistence type="predicted"/>
<gene>
    <name evidence="1" type="ORF">P691DRAFT_788968</name>
</gene>
<evidence type="ECO:0000313" key="2">
    <source>
        <dbReference type="Proteomes" id="UP000807342"/>
    </source>
</evidence>
<keyword evidence="2" id="KW-1185">Reference proteome</keyword>
<reference evidence="1" key="1">
    <citation type="submission" date="2020-11" db="EMBL/GenBank/DDBJ databases">
        <authorList>
            <consortium name="DOE Joint Genome Institute"/>
            <person name="Ahrendt S."/>
            <person name="Riley R."/>
            <person name="Andreopoulos W."/>
            <person name="Labutti K."/>
            <person name="Pangilinan J."/>
            <person name="Ruiz-Duenas F.J."/>
            <person name="Barrasa J.M."/>
            <person name="Sanchez-Garcia M."/>
            <person name="Camarero S."/>
            <person name="Miyauchi S."/>
            <person name="Serrano A."/>
            <person name="Linde D."/>
            <person name="Babiker R."/>
            <person name="Drula E."/>
            <person name="Ayuso-Fernandez I."/>
            <person name="Pacheco R."/>
            <person name="Padilla G."/>
            <person name="Ferreira P."/>
            <person name="Barriuso J."/>
            <person name="Kellner H."/>
            <person name="Castanera R."/>
            <person name="Alfaro M."/>
            <person name="Ramirez L."/>
            <person name="Pisabarro A.G."/>
            <person name="Kuo A."/>
            <person name="Tritt A."/>
            <person name="Lipzen A."/>
            <person name="He G."/>
            <person name="Yan M."/>
            <person name="Ng V."/>
            <person name="Cullen D."/>
            <person name="Martin F."/>
            <person name="Rosso M.-N."/>
            <person name="Henrissat B."/>
            <person name="Hibbett D."/>
            <person name="Martinez A.T."/>
            <person name="Grigoriev I.V."/>
        </authorList>
    </citation>
    <scope>NUCLEOTIDE SEQUENCE</scope>
    <source>
        <strain evidence="1">MF-IS2</strain>
    </source>
</reference>
<evidence type="ECO:0000313" key="1">
    <source>
        <dbReference type="EMBL" id="KAF9442798.1"/>
    </source>
</evidence>
<organism evidence="1 2">
    <name type="scientific">Macrolepiota fuliginosa MF-IS2</name>
    <dbReference type="NCBI Taxonomy" id="1400762"/>
    <lineage>
        <taxon>Eukaryota</taxon>
        <taxon>Fungi</taxon>
        <taxon>Dikarya</taxon>
        <taxon>Basidiomycota</taxon>
        <taxon>Agaricomycotina</taxon>
        <taxon>Agaricomycetes</taxon>
        <taxon>Agaricomycetidae</taxon>
        <taxon>Agaricales</taxon>
        <taxon>Agaricineae</taxon>
        <taxon>Agaricaceae</taxon>
        <taxon>Macrolepiota</taxon>
    </lineage>
</organism>
<comment type="caution">
    <text evidence="1">The sequence shown here is derived from an EMBL/GenBank/DDBJ whole genome shotgun (WGS) entry which is preliminary data.</text>
</comment>
<sequence>MGPSLIQPTAPSAPIKIDNNGEDASVYDKLTPAGELTNAIAAFGLWFEDNNITDNEHPSLINNIRNRKENKPSPLSTHSAILGVKPMGNCNGRVLCYRKGLWTAVDCSQKNGELSHSASGTSSYDRIYLCCFPLKALALNTACLWAHSPNPFGTLAESGPPRTRDVNLIGNSPCGLYLDDAFYNGRSSEDMLRIVILGQSLTGTRLQVSQY</sequence>
<protein>
    <submittedName>
        <fullName evidence="1">Uncharacterized protein</fullName>
    </submittedName>
</protein>
<name>A0A9P5X1K0_9AGAR</name>